<evidence type="ECO:0000256" key="5">
    <source>
        <dbReference type="ARBA" id="ARBA00022568"/>
    </source>
</evidence>
<dbReference type="PRINTS" id="PR00119">
    <property type="entry name" value="CATATPASE"/>
</dbReference>
<dbReference type="SFLD" id="SFLDF00027">
    <property type="entry name" value="p-type_atpase"/>
    <property type="match status" value="1"/>
</dbReference>
<dbReference type="GO" id="GO:0005388">
    <property type="term" value="F:P-type calcium transporter activity"/>
    <property type="evidence" value="ECO:0007669"/>
    <property type="project" value="UniProtKB-EC"/>
</dbReference>
<dbReference type="InterPro" id="IPR023298">
    <property type="entry name" value="ATPase_P-typ_TM_dom_sf"/>
</dbReference>
<dbReference type="FunFam" id="2.70.150.10:FF:000016">
    <property type="entry name" value="Calcium-transporting P-type ATPase putative"/>
    <property type="match status" value="1"/>
</dbReference>
<dbReference type="Pfam" id="PF13246">
    <property type="entry name" value="Cation_ATPase"/>
    <property type="match status" value="1"/>
</dbReference>
<name>A0A078KS79_9FIRM</name>
<dbReference type="SFLD" id="SFLDG00002">
    <property type="entry name" value="C1.7:_P-type_atpase_like"/>
    <property type="match status" value="1"/>
</dbReference>
<dbReference type="GO" id="GO:0046872">
    <property type="term" value="F:metal ion binding"/>
    <property type="evidence" value="ECO:0007669"/>
    <property type="project" value="UniProtKB-KW"/>
</dbReference>
<dbReference type="SMART" id="SM00831">
    <property type="entry name" value="Cation_ATPase_N"/>
    <property type="match status" value="1"/>
</dbReference>
<evidence type="ECO:0000256" key="6">
    <source>
        <dbReference type="ARBA" id="ARBA00022692"/>
    </source>
</evidence>
<evidence type="ECO:0000256" key="11">
    <source>
        <dbReference type="ARBA" id="ARBA00022967"/>
    </source>
</evidence>
<reference evidence="19" key="1">
    <citation type="submission" date="2014-07" db="EMBL/GenBank/DDBJ databases">
        <authorList>
            <person name="Wibberg D."/>
        </authorList>
    </citation>
    <scope>NUCLEOTIDE SEQUENCE [LARGE SCALE GENOMIC DNA]</scope>
    <source>
        <strain evidence="19">DG5</strain>
    </source>
</reference>
<keyword evidence="10" id="KW-0460">Magnesium</keyword>
<keyword evidence="19" id="KW-1185">Reference proteome</keyword>
<evidence type="ECO:0000256" key="15">
    <source>
        <dbReference type="SAM" id="MobiDB-lite"/>
    </source>
</evidence>
<dbReference type="InterPro" id="IPR006068">
    <property type="entry name" value="ATPase_P-typ_cation-transptr_C"/>
</dbReference>
<dbReference type="SUPFAM" id="SSF81665">
    <property type="entry name" value="Calcium ATPase, transmembrane domain M"/>
    <property type="match status" value="1"/>
</dbReference>
<dbReference type="SFLD" id="SFLDS00003">
    <property type="entry name" value="Haloacid_Dehalogenase"/>
    <property type="match status" value="1"/>
</dbReference>
<dbReference type="AlphaFoldDB" id="A0A078KS79"/>
<dbReference type="InterPro" id="IPR018303">
    <property type="entry name" value="ATPase_P-typ_P_site"/>
</dbReference>
<dbReference type="InterPro" id="IPR023214">
    <property type="entry name" value="HAD_sf"/>
</dbReference>
<dbReference type="SUPFAM" id="SSF81653">
    <property type="entry name" value="Calcium ATPase, transduction domain A"/>
    <property type="match status" value="1"/>
</dbReference>
<dbReference type="GO" id="GO:0140352">
    <property type="term" value="P:export from cell"/>
    <property type="evidence" value="ECO:0007669"/>
    <property type="project" value="UniProtKB-ARBA"/>
</dbReference>
<dbReference type="PATRIC" id="fig|29343.3.peg.932"/>
<dbReference type="Pfam" id="PF00690">
    <property type="entry name" value="Cation_ATPase_N"/>
    <property type="match status" value="1"/>
</dbReference>
<gene>
    <name evidence="18" type="ORF">CCDG5_0875</name>
</gene>
<dbReference type="SUPFAM" id="SSF56784">
    <property type="entry name" value="HAD-like"/>
    <property type="match status" value="1"/>
</dbReference>
<keyword evidence="8" id="KW-0547">Nucleotide-binding</keyword>
<keyword evidence="5" id="KW-0406">Ion transport</keyword>
<dbReference type="Gene3D" id="1.20.1110.10">
    <property type="entry name" value="Calcium-transporting ATPase, transmembrane domain"/>
    <property type="match status" value="1"/>
</dbReference>
<dbReference type="KEGG" id="ccel:CCDG5_0875"/>
<dbReference type="GO" id="GO:0016887">
    <property type="term" value="F:ATP hydrolysis activity"/>
    <property type="evidence" value="ECO:0007669"/>
    <property type="project" value="InterPro"/>
</dbReference>
<comment type="subcellular location">
    <subcellularLocation>
        <location evidence="1">Cell membrane</location>
        <topology evidence="1">Multi-pass membrane protein</topology>
    </subcellularLocation>
</comment>
<feature type="transmembrane region" description="Helical" evidence="16">
    <location>
        <begin position="73"/>
        <end position="95"/>
    </location>
</feature>
<dbReference type="FunFam" id="1.20.1110.10:FF:000065">
    <property type="entry name" value="Sarcoplasmic/endoplasmic reticulum calcium ATPase 1"/>
    <property type="match status" value="1"/>
</dbReference>
<comment type="catalytic activity">
    <reaction evidence="14">
        <text>Ca(2+)(in) + ATP + H2O = Ca(2+)(out) + ADP + phosphate + H(+)</text>
        <dbReference type="Rhea" id="RHEA:18105"/>
        <dbReference type="ChEBI" id="CHEBI:15377"/>
        <dbReference type="ChEBI" id="CHEBI:15378"/>
        <dbReference type="ChEBI" id="CHEBI:29108"/>
        <dbReference type="ChEBI" id="CHEBI:30616"/>
        <dbReference type="ChEBI" id="CHEBI:43474"/>
        <dbReference type="ChEBI" id="CHEBI:456216"/>
        <dbReference type="EC" id="7.2.2.10"/>
    </reaction>
</comment>
<keyword evidence="5" id="KW-0813">Transport</keyword>
<accession>A0A078KS79</accession>
<dbReference type="FunFam" id="3.40.50.1000:FF:000001">
    <property type="entry name" value="Phospholipid-transporting ATPase IC"/>
    <property type="match status" value="1"/>
</dbReference>
<dbReference type="GO" id="GO:0005524">
    <property type="term" value="F:ATP binding"/>
    <property type="evidence" value="ECO:0007669"/>
    <property type="project" value="UniProtKB-KW"/>
</dbReference>
<feature type="transmembrane region" description="Helical" evidence="16">
    <location>
        <begin position="684"/>
        <end position="706"/>
    </location>
</feature>
<feature type="transmembrane region" description="Helical" evidence="16">
    <location>
        <begin position="295"/>
        <end position="317"/>
    </location>
</feature>
<dbReference type="InterPro" id="IPR036412">
    <property type="entry name" value="HAD-like_sf"/>
</dbReference>
<evidence type="ECO:0000256" key="14">
    <source>
        <dbReference type="ARBA" id="ARBA00048694"/>
    </source>
</evidence>
<dbReference type="InterPro" id="IPR001757">
    <property type="entry name" value="P_typ_ATPase"/>
</dbReference>
<dbReference type="InterPro" id="IPR044492">
    <property type="entry name" value="P_typ_ATPase_HD_dom"/>
</dbReference>
<dbReference type="InterPro" id="IPR059000">
    <property type="entry name" value="ATPase_P-type_domA"/>
</dbReference>
<sequence length="911" mass="98795">MLANQATTSKKPLSESNSAQMLSNPEKLTVEEVLSKTNSQADGLTQKEAQARQEQYGRNALAQKKGKSPIVKFLLQFKDPMIFILLAAAVVSAILQEITDSVIILVVVILNGIIGYIQEAKAEKAIEALKKLSTPKALVRREGKTEEIDAALLVPGDIVLLEAGRVVPADLRLIESSNLKIEESALTGESVPSEKDSGFVADGDIPVGDRINMAYMTTPVTYGRGVGVVTATGMNTEIGKIAKILEEDNDDTTPLQKRLADLGKLLGILTIGLCVVLFLVAVLQKRDVFDMLLTAISLAVAAIPEGLPAVVTIVLALGVQRMVKSRTIVRRLPSVETLGAVNVICSDKTGTLTQNRMTVVKSYFDGKITAPQELDPQNASIYLEGFTLCNDASIEDGKDIGDPTETALLSMSKIFSLTRKELESKYPRINEIPFDSDRKMMTTVHDYGDKKISYTKGALDVILRHSDSIFDNGKVRPLEKEDIDKINAASSEMAHDALRVLALAFRESNGEAVEENLCFVGLVGMIDPPRPEAKEAVESCRKAGVTTVMITGDHKETALAVAREIGIATDVSQCISGEELNKMTQEELNKKVSGLRVFARVSPEHKVMIVKALKANGNIVSMTGDGVNDAPSLRAADIGLAMGKTGTDVAKGAADMILTDDNFATIKKAVEEGRNIYRNIKKSVIYLLSSNIGEIVTMFIGVIVGWPAPLSAVNILWVNLATDSLPALALGADPGTPEVMKEKPRSPKESLFAHGGVPLLIIYGILFGAITLFGFILGCYEATFGPHLFTFSQLEHIDFSNMNVVSEGRTFAFTVLAVSELLHAIGMRDVKKSIFRMNHLNNWMMWVAVGVGIVLQFIVVQTPVNQVFNTNPLTFIQWLTVLGLAALPLVMHEIIVLFLFLKKKLAAKQVN</sequence>
<dbReference type="STRING" id="29343.CCDG5_0875"/>
<evidence type="ECO:0000259" key="17">
    <source>
        <dbReference type="SMART" id="SM00831"/>
    </source>
</evidence>
<dbReference type="PROSITE" id="PS00154">
    <property type="entry name" value="ATPASE_E1_E2"/>
    <property type="match status" value="1"/>
</dbReference>
<dbReference type="PRINTS" id="PR00120">
    <property type="entry name" value="HATPASE"/>
</dbReference>
<dbReference type="Gene3D" id="2.70.150.10">
    <property type="entry name" value="Calcium-transporting ATPase, cytoplasmic transduction domain A"/>
    <property type="match status" value="1"/>
</dbReference>
<dbReference type="CDD" id="cd02089">
    <property type="entry name" value="P-type_ATPase_Ca_prok"/>
    <property type="match status" value="1"/>
</dbReference>
<feature type="transmembrane region" description="Helical" evidence="16">
    <location>
        <begin position="751"/>
        <end position="777"/>
    </location>
</feature>
<evidence type="ECO:0000256" key="3">
    <source>
        <dbReference type="ARBA" id="ARBA00012790"/>
    </source>
</evidence>
<dbReference type="Pfam" id="PF00689">
    <property type="entry name" value="Cation_ATPase_C"/>
    <property type="match status" value="1"/>
</dbReference>
<dbReference type="EC" id="7.2.2.10" evidence="3"/>
<dbReference type="InterPro" id="IPR008250">
    <property type="entry name" value="ATPase_P-typ_transduc_dom_A_sf"/>
</dbReference>
<dbReference type="PANTHER" id="PTHR42861">
    <property type="entry name" value="CALCIUM-TRANSPORTING ATPASE"/>
    <property type="match status" value="1"/>
</dbReference>
<dbReference type="InterPro" id="IPR023299">
    <property type="entry name" value="ATPase_P-typ_cyto_dom_N"/>
</dbReference>
<evidence type="ECO:0000256" key="13">
    <source>
        <dbReference type="ARBA" id="ARBA00023136"/>
    </source>
</evidence>
<dbReference type="HOGENOM" id="CLU_002360_1_1_9"/>
<evidence type="ECO:0000256" key="4">
    <source>
        <dbReference type="ARBA" id="ARBA00022475"/>
    </source>
</evidence>
<feature type="transmembrane region" description="Helical" evidence="16">
    <location>
        <begin position="840"/>
        <end position="860"/>
    </location>
</feature>
<comment type="similarity">
    <text evidence="2">Belongs to the cation transport ATPase (P-type) (TC 3.A.3) family. Type IIA subfamily.</text>
</comment>
<protein>
    <recommendedName>
        <fullName evidence="3">P-type Ca(2+) transporter</fullName>
        <ecNumber evidence="3">7.2.2.10</ecNumber>
    </recommendedName>
</protein>
<keyword evidence="6 16" id="KW-0812">Transmembrane</keyword>
<keyword evidence="11" id="KW-1278">Translocase</keyword>
<keyword evidence="4" id="KW-1003">Cell membrane</keyword>
<dbReference type="Pfam" id="PF00122">
    <property type="entry name" value="E1-E2_ATPase"/>
    <property type="match status" value="1"/>
</dbReference>
<feature type="transmembrane region" description="Helical" evidence="16">
    <location>
        <begin position="265"/>
        <end position="283"/>
    </location>
</feature>
<evidence type="ECO:0000256" key="7">
    <source>
        <dbReference type="ARBA" id="ARBA00022723"/>
    </source>
</evidence>
<keyword evidence="9" id="KW-0067">ATP-binding</keyword>
<evidence type="ECO:0000256" key="8">
    <source>
        <dbReference type="ARBA" id="ARBA00022741"/>
    </source>
</evidence>
<dbReference type="InterPro" id="IPR004014">
    <property type="entry name" value="ATPase_P-typ_cation-transptr_N"/>
</dbReference>
<keyword evidence="5" id="KW-0106">Calcium</keyword>
<dbReference type="Proteomes" id="UP000032431">
    <property type="component" value="Chromosome I"/>
</dbReference>
<evidence type="ECO:0000313" key="19">
    <source>
        <dbReference type="Proteomes" id="UP000032431"/>
    </source>
</evidence>
<evidence type="ECO:0000256" key="1">
    <source>
        <dbReference type="ARBA" id="ARBA00004651"/>
    </source>
</evidence>
<dbReference type="Gene3D" id="3.40.1110.10">
    <property type="entry name" value="Calcium-transporting ATPase, cytoplasmic domain N"/>
    <property type="match status" value="1"/>
</dbReference>
<evidence type="ECO:0000256" key="12">
    <source>
        <dbReference type="ARBA" id="ARBA00022989"/>
    </source>
</evidence>
<feature type="region of interest" description="Disordered" evidence="15">
    <location>
        <begin position="1"/>
        <end position="25"/>
    </location>
</feature>
<keyword evidence="5" id="KW-0109">Calcium transport</keyword>
<feature type="transmembrane region" description="Helical" evidence="16">
    <location>
        <begin position="875"/>
        <end position="901"/>
    </location>
</feature>
<proteinExistence type="inferred from homology"/>
<organism evidence="18 19">
    <name type="scientific">[Clostridium] cellulosi</name>
    <dbReference type="NCBI Taxonomy" id="29343"/>
    <lineage>
        <taxon>Bacteria</taxon>
        <taxon>Bacillati</taxon>
        <taxon>Bacillota</taxon>
        <taxon>Clostridia</taxon>
        <taxon>Eubacteriales</taxon>
        <taxon>Oscillospiraceae</taxon>
        <taxon>Oscillospiraceae incertae sedis</taxon>
    </lineage>
</organism>
<feature type="transmembrane region" description="Helical" evidence="16">
    <location>
        <begin position="101"/>
        <end position="117"/>
    </location>
</feature>
<keyword evidence="13 16" id="KW-0472">Membrane</keyword>
<feature type="compositionally biased region" description="Polar residues" evidence="15">
    <location>
        <begin position="1"/>
        <end position="23"/>
    </location>
</feature>
<evidence type="ECO:0000313" key="18">
    <source>
        <dbReference type="EMBL" id="CDZ24000.1"/>
    </source>
</evidence>
<dbReference type="EMBL" id="LM995447">
    <property type="protein sequence ID" value="CDZ24000.1"/>
    <property type="molecule type" value="Genomic_DNA"/>
</dbReference>
<evidence type="ECO:0000256" key="10">
    <source>
        <dbReference type="ARBA" id="ARBA00022842"/>
    </source>
</evidence>
<evidence type="ECO:0000256" key="9">
    <source>
        <dbReference type="ARBA" id="ARBA00022840"/>
    </source>
</evidence>
<evidence type="ECO:0000256" key="2">
    <source>
        <dbReference type="ARBA" id="ARBA00005675"/>
    </source>
</evidence>
<evidence type="ECO:0000256" key="16">
    <source>
        <dbReference type="SAM" id="Phobius"/>
    </source>
</evidence>
<dbReference type="SUPFAM" id="SSF81660">
    <property type="entry name" value="Metal cation-transporting ATPase, ATP-binding domain N"/>
    <property type="match status" value="1"/>
</dbReference>
<dbReference type="FunFam" id="3.40.50.1000:FF:000028">
    <property type="entry name" value="Calcium-transporting P-type ATPase, putative"/>
    <property type="match status" value="1"/>
</dbReference>
<feature type="domain" description="Cation-transporting P-type ATPase N-terminal" evidence="17">
    <location>
        <begin position="24"/>
        <end position="97"/>
    </location>
</feature>
<keyword evidence="7" id="KW-0479">Metal-binding</keyword>
<keyword evidence="12 16" id="KW-1133">Transmembrane helix</keyword>
<dbReference type="GO" id="GO:0005886">
    <property type="term" value="C:plasma membrane"/>
    <property type="evidence" value="ECO:0007669"/>
    <property type="project" value="UniProtKB-SubCell"/>
</dbReference>
<dbReference type="Gene3D" id="3.40.50.1000">
    <property type="entry name" value="HAD superfamily/HAD-like"/>
    <property type="match status" value="1"/>
</dbReference>
<dbReference type="NCBIfam" id="TIGR01494">
    <property type="entry name" value="ATPase_P-type"/>
    <property type="match status" value="4"/>
</dbReference>